<evidence type="ECO:0000313" key="9">
    <source>
        <dbReference type="EMBL" id="MEC6830368.1"/>
    </source>
</evidence>
<evidence type="ECO:0000256" key="5">
    <source>
        <dbReference type="ARBA" id="ARBA00022695"/>
    </source>
</evidence>
<organism evidence="9 10">
    <name type="scientific">Photobacterium toruni</name>
    <dbReference type="NCBI Taxonomy" id="1935446"/>
    <lineage>
        <taxon>Bacteria</taxon>
        <taxon>Pseudomonadati</taxon>
        <taxon>Pseudomonadota</taxon>
        <taxon>Gammaproteobacteria</taxon>
        <taxon>Vibrionales</taxon>
        <taxon>Vibrionaceae</taxon>
        <taxon>Photobacterium</taxon>
    </lineage>
</organism>
<evidence type="ECO:0000256" key="7">
    <source>
        <dbReference type="ARBA" id="ARBA00049244"/>
    </source>
</evidence>
<evidence type="ECO:0000313" key="10">
    <source>
        <dbReference type="Proteomes" id="UP001306119"/>
    </source>
</evidence>
<dbReference type="PRINTS" id="PR00868">
    <property type="entry name" value="DNAPOLI"/>
</dbReference>
<evidence type="ECO:0000259" key="8">
    <source>
        <dbReference type="SMART" id="SM00482"/>
    </source>
</evidence>
<keyword evidence="4" id="KW-0808">Transferase</keyword>
<dbReference type="PANTHER" id="PTHR10133">
    <property type="entry name" value="DNA POLYMERASE I"/>
    <property type="match status" value="1"/>
</dbReference>
<dbReference type="InterPro" id="IPR043502">
    <property type="entry name" value="DNA/RNA_pol_sf"/>
</dbReference>
<dbReference type="SMART" id="SM00482">
    <property type="entry name" value="POLAc"/>
    <property type="match status" value="1"/>
</dbReference>
<dbReference type="Proteomes" id="UP001306119">
    <property type="component" value="Unassembled WGS sequence"/>
</dbReference>
<dbReference type="EC" id="2.7.7.7" evidence="2"/>
<protein>
    <recommendedName>
        <fullName evidence="3">DNA polymerase I</fullName>
        <ecNumber evidence="2">2.7.7.7</ecNumber>
    </recommendedName>
</protein>
<keyword evidence="10" id="KW-1185">Reference proteome</keyword>
<name>A0ABU6L4Y3_9GAMM</name>
<feature type="domain" description="DNA-directed DNA polymerase family A palm" evidence="8">
    <location>
        <begin position="981"/>
        <end position="1171"/>
    </location>
</feature>
<comment type="subunit">
    <text evidence="1">Single-chain monomer with multiple functions.</text>
</comment>
<dbReference type="InterPro" id="IPR002298">
    <property type="entry name" value="DNA_polymerase_A"/>
</dbReference>
<keyword evidence="5" id="KW-0548">Nucleotidyltransferase</keyword>
<comment type="catalytic activity">
    <reaction evidence="7">
        <text>DNA(n) + a 2'-deoxyribonucleoside 5'-triphosphate = DNA(n+1) + diphosphate</text>
        <dbReference type="Rhea" id="RHEA:22508"/>
        <dbReference type="Rhea" id="RHEA-COMP:17339"/>
        <dbReference type="Rhea" id="RHEA-COMP:17340"/>
        <dbReference type="ChEBI" id="CHEBI:33019"/>
        <dbReference type="ChEBI" id="CHEBI:61560"/>
        <dbReference type="ChEBI" id="CHEBI:173112"/>
        <dbReference type="EC" id="2.7.7.7"/>
    </reaction>
</comment>
<evidence type="ECO:0000256" key="3">
    <source>
        <dbReference type="ARBA" id="ARBA00020311"/>
    </source>
</evidence>
<dbReference type="InterPro" id="IPR001098">
    <property type="entry name" value="DNA-dir_DNA_pol_A_palm_dom"/>
</dbReference>
<dbReference type="Pfam" id="PF00476">
    <property type="entry name" value="DNA_pol_A"/>
    <property type="match status" value="1"/>
</dbReference>
<dbReference type="Gene3D" id="3.30.70.370">
    <property type="match status" value="1"/>
</dbReference>
<dbReference type="RefSeq" id="WP_327773820.1">
    <property type="nucleotide sequence ID" value="NZ_JAYXUG010000001.1"/>
</dbReference>
<reference evidence="9 10" key="1">
    <citation type="submission" date="2024-01" db="EMBL/GenBank/DDBJ databases">
        <title>Active colonisers of the gastrointestinal tract of Atlantic salmon farmed in a warm water region.</title>
        <authorList>
            <person name="Bowman J.P."/>
        </authorList>
    </citation>
    <scope>NUCLEOTIDE SEQUENCE [LARGE SCALE GENOMIC DNA]</scope>
    <source>
        <strain evidence="9 10">S3MW1</strain>
    </source>
</reference>
<proteinExistence type="predicted"/>
<evidence type="ECO:0000256" key="2">
    <source>
        <dbReference type="ARBA" id="ARBA00012417"/>
    </source>
</evidence>
<evidence type="ECO:0000256" key="4">
    <source>
        <dbReference type="ARBA" id="ARBA00022679"/>
    </source>
</evidence>
<dbReference type="PANTHER" id="PTHR10133:SF62">
    <property type="entry name" value="DNA POLYMERASE THETA"/>
    <property type="match status" value="1"/>
</dbReference>
<dbReference type="SUPFAM" id="SSF56672">
    <property type="entry name" value="DNA/RNA polymerases"/>
    <property type="match status" value="1"/>
</dbReference>
<dbReference type="InterPro" id="IPR019760">
    <property type="entry name" value="DNA-dir_DNA_pol_A_CS"/>
</dbReference>
<dbReference type="PROSITE" id="PS00447">
    <property type="entry name" value="DNA_POLYMERASE_A"/>
    <property type="match status" value="1"/>
</dbReference>
<evidence type="ECO:0000256" key="6">
    <source>
        <dbReference type="ARBA" id="ARBA00022932"/>
    </source>
</evidence>
<keyword evidence="6" id="KW-0239">DNA-directed DNA polymerase</keyword>
<dbReference type="EMBL" id="JAYXUG010000001">
    <property type="protein sequence ID" value="MEC6830368.1"/>
    <property type="molecule type" value="Genomic_DNA"/>
</dbReference>
<gene>
    <name evidence="9" type="ORF">VXS06_01145</name>
</gene>
<sequence length="1230" mass="139880">MNTFFATPQLLKEDYHVMVTSAFERTQQNFGYNFNKPHSLKRVYFHALKTSLPAGRYIVCYKPSTLVSNRDDTFAVIAEKEFIQYVAEQLDLSTLNIELVRFITVNKTNNEISTIVESLLLKKVNTLLDGDNTVDSKGSQCLLQHCKTLELKTPQYLYELQMGQITTLDAFEEKGVKTGLDKTLSAAQRQVVAKTLFDTFTDIVEQVRYCFDQGILSEEIKALASQAMINNTDLAVEFNHKTFEWLCLTNDFLMSNDDFSRLFKAVDIEKRKQLAKTLPPERITDYLMSFGDEGACEVIKALSVDVIIQQIDDNLQQLIAQNYPAFLQCLTSEHAKLCDIFPIEDLPLYVNYVSQAQLNKYLLVWGASCHAEAMAILRTSAQQKAYFESLLLITLFEQKLRQGGASVQCITALFDDFQKGLFEHHAKTRTQIELSILPACKVLQSSGSNKIRSCEGKLWYVKVKNEQGSVVGEAPKALCRRRDCPACVFQGMENTDPNEGKGYRYFHVTLPRAHSFQTLPFYELVAKLFHISAEQLHQHDAFIRMLSALNRWNEILEKLICRKCKNPLQISEHARGSIGHLAVGTTYWQCGSEDCECYSQSVKISYCIGCQKSIDSRDDKQSCTPYEVRSYKKFYICNDCGSCCSKHGGFAGICPHCGKDKAFVDVADNDRTRAQCKHCNKVTNIGYFGFQALQKHKQNGGVLAHIGTLSKAPSHLAGSLVDASNQSQWVKWDTPWNVSVLYIYDLYECLRSGYITRQMLSKYDGVHDLKVIEKMATLGTYHQKYGTQQVQSPLEDLFEKSIQAGGLHRYQQAIFDLVHKYFNILHENNLWDHYYNVEYKFILALYDLSQSGLNIHASVIKTALVSLEKQRNIYVHKLSLLKVFDTDMPTLSAYLAEQYDPNDADMLLRYLERHGPKVLRDSDNVFEYLYGIEKVERAARIMQSMLALPSRVKPQYQIVGTSTSRCTSRFPNLMNLPKDSRYVVRAAAGNCIIECDYKQMEIGVLAALSDDLQLITDFNSGDVYAAFAKEISATRDQAKMVLLGIIYGMSAASVAAQLAVTLVVATSYIEHFFIRYPKVKLYQDQLIHEGASKGYVESITGLRRSTNKQVLKTSTIQYWERNWFKNFPIQSSAASVFKQSFVELSRELRGDQFRLLVPHYDAMVFEVPVFQAEHYISQVKAAMIRAMRKYFPLLTPQISVTQWGEAWGEPSKGDGYTATSVSIEEDVYPF</sequence>
<dbReference type="Gene3D" id="1.10.150.20">
    <property type="entry name" value="5' to 3' exonuclease, C-terminal subdomain"/>
    <property type="match status" value="1"/>
</dbReference>
<accession>A0ABU6L4Y3</accession>
<comment type="caution">
    <text evidence="9">The sequence shown here is derived from an EMBL/GenBank/DDBJ whole genome shotgun (WGS) entry which is preliminary data.</text>
</comment>
<evidence type="ECO:0000256" key="1">
    <source>
        <dbReference type="ARBA" id="ARBA00011541"/>
    </source>
</evidence>